<dbReference type="AlphaFoldDB" id="A0A9W7ZK34"/>
<dbReference type="PANTHER" id="PTHR10805">
    <property type="entry name" value="COATOMER SUBUNIT EPSILON"/>
    <property type="match status" value="1"/>
</dbReference>
<evidence type="ECO:0000313" key="12">
    <source>
        <dbReference type="Proteomes" id="UP001150569"/>
    </source>
</evidence>
<evidence type="ECO:0000256" key="9">
    <source>
        <dbReference type="ARBA" id="ARBA00023136"/>
    </source>
</evidence>
<dbReference type="InterPro" id="IPR011990">
    <property type="entry name" value="TPR-like_helical_dom_sf"/>
</dbReference>
<protein>
    <recommendedName>
        <fullName evidence="13">Coatomer subunit epsilon</fullName>
    </recommendedName>
</protein>
<keyword evidence="4" id="KW-0813">Transport</keyword>
<dbReference type="GO" id="GO:0005198">
    <property type="term" value="F:structural molecule activity"/>
    <property type="evidence" value="ECO:0007669"/>
    <property type="project" value="InterPro"/>
</dbReference>
<dbReference type="GO" id="GO:0006891">
    <property type="term" value="P:intra-Golgi vesicle-mediated transport"/>
    <property type="evidence" value="ECO:0007669"/>
    <property type="project" value="TreeGrafter"/>
</dbReference>
<dbReference type="PIRSF" id="PIRSF016478">
    <property type="entry name" value="Coatomer_esu"/>
    <property type="match status" value="1"/>
</dbReference>
<dbReference type="GO" id="GO:0015031">
    <property type="term" value="P:protein transport"/>
    <property type="evidence" value="ECO:0007669"/>
    <property type="project" value="UniProtKB-KW"/>
</dbReference>
<dbReference type="PANTHER" id="PTHR10805:SF0">
    <property type="entry name" value="COATOMER SUBUNIT EPSILON"/>
    <property type="match status" value="1"/>
</dbReference>
<evidence type="ECO:0000256" key="5">
    <source>
        <dbReference type="ARBA" id="ARBA00022490"/>
    </source>
</evidence>
<dbReference type="Proteomes" id="UP001150569">
    <property type="component" value="Unassembled WGS sequence"/>
</dbReference>
<evidence type="ECO:0008006" key="13">
    <source>
        <dbReference type="Google" id="ProtNLM"/>
    </source>
</evidence>
<keyword evidence="10" id="KW-0968">Cytoplasmic vesicle</keyword>
<evidence type="ECO:0000256" key="7">
    <source>
        <dbReference type="ARBA" id="ARBA00022927"/>
    </source>
</evidence>
<evidence type="ECO:0000313" key="11">
    <source>
        <dbReference type="EMBL" id="KAJ1909575.1"/>
    </source>
</evidence>
<proteinExistence type="inferred from homology"/>
<keyword evidence="6" id="KW-0931">ER-Golgi transport</keyword>
<dbReference type="Pfam" id="PF04733">
    <property type="entry name" value="Coatomer_E"/>
    <property type="match status" value="2"/>
</dbReference>
<keyword evidence="7" id="KW-0653">Protein transport</keyword>
<organism evidence="11 12">
    <name type="scientific">Tieghemiomyces parasiticus</name>
    <dbReference type="NCBI Taxonomy" id="78921"/>
    <lineage>
        <taxon>Eukaryota</taxon>
        <taxon>Fungi</taxon>
        <taxon>Fungi incertae sedis</taxon>
        <taxon>Zoopagomycota</taxon>
        <taxon>Kickxellomycotina</taxon>
        <taxon>Dimargaritomycetes</taxon>
        <taxon>Dimargaritales</taxon>
        <taxon>Dimargaritaceae</taxon>
        <taxon>Tieghemiomyces</taxon>
    </lineage>
</organism>
<evidence type="ECO:0000256" key="3">
    <source>
        <dbReference type="ARBA" id="ARBA00008827"/>
    </source>
</evidence>
<comment type="caution">
    <text evidence="11">The sequence shown here is derived from an EMBL/GenBank/DDBJ whole genome shotgun (WGS) entry which is preliminary data.</text>
</comment>
<gene>
    <name evidence="11" type="ORF">IWQ60_011101</name>
</gene>
<dbReference type="GO" id="GO:0006888">
    <property type="term" value="P:endoplasmic reticulum to Golgi vesicle-mediated transport"/>
    <property type="evidence" value="ECO:0007669"/>
    <property type="project" value="TreeGrafter"/>
</dbReference>
<keyword evidence="9" id="KW-0472">Membrane</keyword>
<evidence type="ECO:0000256" key="6">
    <source>
        <dbReference type="ARBA" id="ARBA00022892"/>
    </source>
</evidence>
<dbReference type="Gene3D" id="1.25.40.10">
    <property type="entry name" value="Tetratricopeptide repeat domain"/>
    <property type="match status" value="1"/>
</dbReference>
<evidence type="ECO:0000256" key="1">
    <source>
        <dbReference type="ARBA" id="ARBA00004255"/>
    </source>
</evidence>
<dbReference type="SUPFAM" id="SSF48452">
    <property type="entry name" value="TPR-like"/>
    <property type="match status" value="1"/>
</dbReference>
<name>A0A9W7ZK34_9FUNG</name>
<reference evidence="11" key="1">
    <citation type="submission" date="2022-07" db="EMBL/GenBank/DDBJ databases">
        <title>Phylogenomic reconstructions and comparative analyses of Kickxellomycotina fungi.</title>
        <authorList>
            <person name="Reynolds N.K."/>
            <person name="Stajich J.E."/>
            <person name="Barry K."/>
            <person name="Grigoriev I.V."/>
            <person name="Crous P."/>
            <person name="Smith M.E."/>
        </authorList>
    </citation>
    <scope>NUCLEOTIDE SEQUENCE</scope>
    <source>
        <strain evidence="11">RSA 861</strain>
    </source>
</reference>
<evidence type="ECO:0000256" key="4">
    <source>
        <dbReference type="ARBA" id="ARBA00022448"/>
    </source>
</evidence>
<evidence type="ECO:0000256" key="8">
    <source>
        <dbReference type="ARBA" id="ARBA00023034"/>
    </source>
</evidence>
<accession>A0A9W7ZK34</accession>
<keyword evidence="5" id="KW-0963">Cytoplasm</keyword>
<dbReference type="EMBL" id="JANBPT010001180">
    <property type="protein sequence ID" value="KAJ1909575.1"/>
    <property type="molecule type" value="Genomic_DNA"/>
</dbReference>
<dbReference type="GO" id="GO:0030126">
    <property type="term" value="C:COPI vesicle coat"/>
    <property type="evidence" value="ECO:0007669"/>
    <property type="project" value="TreeGrafter"/>
</dbReference>
<dbReference type="GO" id="GO:0006890">
    <property type="term" value="P:retrograde vesicle-mediated transport, Golgi to endoplasmic reticulum"/>
    <property type="evidence" value="ECO:0007669"/>
    <property type="project" value="InterPro"/>
</dbReference>
<dbReference type="OrthoDB" id="310217at2759"/>
<keyword evidence="12" id="KW-1185">Reference proteome</keyword>
<evidence type="ECO:0000256" key="2">
    <source>
        <dbReference type="ARBA" id="ARBA00004347"/>
    </source>
</evidence>
<comment type="subcellular location">
    <subcellularLocation>
        <location evidence="2">Cytoplasmic vesicle</location>
        <location evidence="2">COPI-coated vesicle membrane</location>
        <topology evidence="2">Peripheral membrane protein</topology>
        <orientation evidence="2">Cytoplasmic side</orientation>
    </subcellularLocation>
    <subcellularLocation>
        <location evidence="1">Golgi apparatus membrane</location>
        <topology evidence="1">Peripheral membrane protein</topology>
        <orientation evidence="1">Cytoplasmic side</orientation>
    </subcellularLocation>
</comment>
<dbReference type="GO" id="GO:0000139">
    <property type="term" value="C:Golgi membrane"/>
    <property type="evidence" value="ECO:0007669"/>
    <property type="project" value="UniProtKB-SubCell"/>
</dbReference>
<comment type="similarity">
    <text evidence="3">Belongs to the COPE family.</text>
</comment>
<keyword evidence="8" id="KW-0333">Golgi apparatus</keyword>
<evidence type="ECO:0000256" key="10">
    <source>
        <dbReference type="ARBA" id="ARBA00023329"/>
    </source>
</evidence>
<dbReference type="InterPro" id="IPR006822">
    <property type="entry name" value="Coatomer_esu"/>
</dbReference>
<sequence length="331" mass="36615">MSDSTLALRNQLHLGAYQHVINQLSSRNLSSRNYEQDPDLLDQKCLLYRAYVAQGKFNLVITDIEDGANTPAELLALRMWALLLQFQTKAGAALPSRPALALAAAGTPLQLPTEKLEAKEREVLEAVQTLLAEPVNRLNSRIIIPVASILYRLGQLEEALRVLAHRPKDLECVALTVQTLLFINRVDLAQREMDSVKTWSEDDQLALLLEGWVNLRLGGPKYREALYIFEELAQAAPVPTSKLLSCQAIANLHLGRLPEAESLLLEALAKDGDDAEALANMVVCATLLQKPADVRARFLNQLRDVAPQHPLVESVTQKEALFDQCAQAIAH</sequence>